<dbReference type="KEGG" id="erz:ER308_18380"/>
<dbReference type="Proteomes" id="UP000291469">
    <property type="component" value="Chromosome"/>
</dbReference>
<evidence type="ECO:0000313" key="1">
    <source>
        <dbReference type="EMBL" id="QBI21341.1"/>
    </source>
</evidence>
<keyword evidence="2" id="KW-1185">Reference proteome</keyword>
<organism evidence="1 2">
    <name type="scientific">Egibacter rhizosphaerae</name>
    <dbReference type="NCBI Taxonomy" id="1670831"/>
    <lineage>
        <taxon>Bacteria</taxon>
        <taxon>Bacillati</taxon>
        <taxon>Actinomycetota</taxon>
        <taxon>Nitriliruptoria</taxon>
        <taxon>Egibacterales</taxon>
        <taxon>Egibacteraceae</taxon>
        <taxon>Egibacter</taxon>
    </lineage>
</organism>
<dbReference type="AlphaFoldDB" id="A0A411YJJ5"/>
<dbReference type="PANTHER" id="PTHR10000">
    <property type="entry name" value="PHOSPHOSERINE PHOSPHATASE"/>
    <property type="match status" value="1"/>
</dbReference>
<dbReference type="PANTHER" id="PTHR10000:SF8">
    <property type="entry name" value="HAD SUPERFAMILY HYDROLASE-LIKE, TYPE 3"/>
    <property type="match status" value="1"/>
</dbReference>
<dbReference type="EMBL" id="CP036402">
    <property type="protein sequence ID" value="QBI21341.1"/>
    <property type="molecule type" value="Genomic_DNA"/>
</dbReference>
<evidence type="ECO:0000313" key="2">
    <source>
        <dbReference type="Proteomes" id="UP000291469"/>
    </source>
</evidence>
<sequence length="578" mass="62427">MPGLQAVALDYDGTLTTTERPEQEVLEAVRETRRSGRTVVLVTGRILAELRADFPGVDGELDAIVAENGAVIADADGVHDVALPVDAHLADALAHRDVPLRRGRVLLACDARHASTVQEEIALLGLDCQISHNRDSLMVLPSGVTKGTGVAAALSQLGISRHGTIAVGDAENDHHLLETCAVGVAVGNAVDALKQRADVVLDAPNGAGVVELLRGPLLDGRERVWPERWQVEIGHTVDRGEPVRLPASQATVLISGGSASGKSYVAGMVAEQLVRMEYSVLLIDREGEHCGLGRKQGVLTVGGADPLPSPEQLVALVRQRAGGVILDLSLLADRNERAYLDAALPAVLAQREAIGLPNWIFLDEAHRLGVDPALSARAIDNAPGLCYATYQPRDLCDPTVDRIEALVVTSGGRDGAEEVLDFASELIGLPRPELAEELGEEPGRALLWRRDEGGEPVVFQPRWRSTPHVRHWRKYTDSDLPPHLRFYFHPHPQITAASNVRDLHRQLAAAPTDTVDAHARHRDFSTWTREVLQDERLAEAISRVEGRADAPNLPAGAVAEGIRRAIEARYLEDSSAMR</sequence>
<dbReference type="GO" id="GO:0016791">
    <property type="term" value="F:phosphatase activity"/>
    <property type="evidence" value="ECO:0007669"/>
    <property type="project" value="TreeGrafter"/>
</dbReference>
<name>A0A411YJJ5_9ACTN</name>
<dbReference type="GO" id="GO:0000287">
    <property type="term" value="F:magnesium ion binding"/>
    <property type="evidence" value="ECO:0007669"/>
    <property type="project" value="TreeGrafter"/>
</dbReference>
<dbReference type="RefSeq" id="WP_131156334.1">
    <property type="nucleotide sequence ID" value="NZ_CP036402.1"/>
</dbReference>
<dbReference type="Pfam" id="PF08282">
    <property type="entry name" value="Hydrolase_3"/>
    <property type="match status" value="2"/>
</dbReference>
<dbReference type="SUPFAM" id="SSF52540">
    <property type="entry name" value="P-loop containing nucleoside triphosphate hydrolases"/>
    <property type="match status" value="1"/>
</dbReference>
<dbReference type="InterPro" id="IPR027417">
    <property type="entry name" value="P-loop_NTPase"/>
</dbReference>
<reference evidence="1 2" key="1">
    <citation type="submission" date="2019-01" db="EMBL/GenBank/DDBJ databases">
        <title>Egibacter rhizosphaerae EGI 80759T.</title>
        <authorList>
            <person name="Chen D.-D."/>
            <person name="Tian Y."/>
            <person name="Jiao J.-Y."/>
            <person name="Zhang X.-T."/>
            <person name="Zhang Y.-G."/>
            <person name="Zhang Y."/>
            <person name="Xiao M."/>
            <person name="Shu W.-S."/>
            <person name="Li W.-J."/>
        </authorList>
    </citation>
    <scope>NUCLEOTIDE SEQUENCE [LARGE SCALE GENOMIC DNA]</scope>
    <source>
        <strain evidence="1 2">EGI 80759</strain>
    </source>
</reference>
<protein>
    <recommendedName>
        <fullName evidence="3">HAD-IIB family hydrolase</fullName>
    </recommendedName>
</protein>
<dbReference type="OrthoDB" id="9768060at2"/>
<dbReference type="GO" id="GO:0005829">
    <property type="term" value="C:cytosol"/>
    <property type="evidence" value="ECO:0007669"/>
    <property type="project" value="TreeGrafter"/>
</dbReference>
<evidence type="ECO:0008006" key="3">
    <source>
        <dbReference type="Google" id="ProtNLM"/>
    </source>
</evidence>
<proteinExistence type="predicted"/>
<dbReference type="Gene3D" id="3.40.50.1000">
    <property type="entry name" value="HAD superfamily/HAD-like"/>
    <property type="match status" value="1"/>
</dbReference>
<dbReference type="Gene3D" id="3.90.1070.10">
    <property type="match status" value="1"/>
</dbReference>
<dbReference type="Gene3D" id="3.40.50.300">
    <property type="entry name" value="P-loop containing nucleotide triphosphate hydrolases"/>
    <property type="match status" value="1"/>
</dbReference>
<gene>
    <name evidence="1" type="ORF">ER308_18380</name>
</gene>
<dbReference type="InterPro" id="IPR023214">
    <property type="entry name" value="HAD_sf"/>
</dbReference>
<dbReference type="InterPro" id="IPR036412">
    <property type="entry name" value="HAD-like_sf"/>
</dbReference>
<accession>A0A411YJJ5</accession>
<dbReference type="SUPFAM" id="SSF56784">
    <property type="entry name" value="HAD-like"/>
    <property type="match status" value="1"/>
</dbReference>